<name>A0A2R6Y1W5_9BACL</name>
<evidence type="ECO:0000256" key="1">
    <source>
        <dbReference type="ARBA" id="ARBA00010062"/>
    </source>
</evidence>
<evidence type="ECO:0000313" key="5">
    <source>
        <dbReference type="EMBL" id="PTQ56674.1"/>
    </source>
</evidence>
<organism evidence="5 6">
    <name type="scientific">Candidatus Carbonibacillus altaicus</name>
    <dbReference type="NCBI Taxonomy" id="2163959"/>
    <lineage>
        <taxon>Bacteria</taxon>
        <taxon>Bacillati</taxon>
        <taxon>Bacillota</taxon>
        <taxon>Bacilli</taxon>
        <taxon>Bacillales</taxon>
        <taxon>Candidatus Carbonibacillus</taxon>
    </lineage>
</organism>
<evidence type="ECO:0000256" key="2">
    <source>
        <dbReference type="ARBA" id="ARBA00022729"/>
    </source>
</evidence>
<dbReference type="EMBL" id="PEBX01000022">
    <property type="protein sequence ID" value="PTQ56674.1"/>
    <property type="molecule type" value="Genomic_DNA"/>
</dbReference>
<dbReference type="SUPFAM" id="SSF53822">
    <property type="entry name" value="Periplasmic binding protein-like I"/>
    <property type="match status" value="1"/>
</dbReference>
<feature type="region of interest" description="Disordered" evidence="3">
    <location>
        <begin position="43"/>
        <end position="68"/>
    </location>
</feature>
<dbReference type="Gene3D" id="3.40.50.2300">
    <property type="match status" value="2"/>
</dbReference>
<dbReference type="Pfam" id="PF13458">
    <property type="entry name" value="Peripla_BP_6"/>
    <property type="match status" value="1"/>
</dbReference>
<dbReference type="PANTHER" id="PTHR30483">
    <property type="entry name" value="LEUCINE-SPECIFIC-BINDING PROTEIN"/>
    <property type="match status" value="1"/>
</dbReference>
<dbReference type="PANTHER" id="PTHR30483:SF6">
    <property type="entry name" value="PERIPLASMIC BINDING PROTEIN OF ABC TRANSPORTER FOR NATURAL AMINO ACIDS"/>
    <property type="match status" value="1"/>
</dbReference>
<keyword evidence="2" id="KW-0732">Signal</keyword>
<proteinExistence type="inferred from homology"/>
<protein>
    <submittedName>
        <fullName evidence="5">Branched-chain amino acid ABC transporter, amino acid-binding protein</fullName>
    </submittedName>
</protein>
<dbReference type="InterPro" id="IPR028082">
    <property type="entry name" value="Peripla_BP_I"/>
</dbReference>
<gene>
    <name evidence="5" type="ORF">BSOLF_2824</name>
</gene>
<dbReference type="InterPro" id="IPR051010">
    <property type="entry name" value="BCAA_transport"/>
</dbReference>
<evidence type="ECO:0000256" key="3">
    <source>
        <dbReference type="SAM" id="MobiDB-lite"/>
    </source>
</evidence>
<comment type="caution">
    <text evidence="5">The sequence shown here is derived from an EMBL/GenBank/DDBJ whole genome shotgun (WGS) entry which is preliminary data.</text>
</comment>
<dbReference type="AlphaFoldDB" id="A0A2R6Y1W5"/>
<accession>A0A2R6Y1W5</accession>
<evidence type="ECO:0000259" key="4">
    <source>
        <dbReference type="Pfam" id="PF13458"/>
    </source>
</evidence>
<feature type="domain" description="Leucine-binding protein" evidence="4">
    <location>
        <begin position="72"/>
        <end position="410"/>
    </location>
</feature>
<reference evidence="6" key="1">
    <citation type="journal article" date="2018" name="Sci. Rep.">
        <title>Lignite coal burning seam in the remote Altai Mountains harbors a hydrogen-driven thermophilic microbial community.</title>
        <authorList>
            <person name="Kadnikov V.V."/>
            <person name="Mardanov A.V."/>
            <person name="Ivasenko D.A."/>
            <person name="Antsiferov D.V."/>
            <person name="Beletsky A.V."/>
            <person name="Karnachuk O.V."/>
            <person name="Ravin N.V."/>
        </authorList>
    </citation>
    <scope>NUCLEOTIDE SEQUENCE [LARGE SCALE GENOMIC DNA]</scope>
</reference>
<dbReference type="PROSITE" id="PS51257">
    <property type="entry name" value="PROKAR_LIPOPROTEIN"/>
    <property type="match status" value="1"/>
</dbReference>
<sequence>MNRLQELKSKMGLVRAAIFIMLLSLLLVLSACGQGVGSGTAGGGENGASANQQGSTETTAATTSTGSGVGKPLKIGLLAGQTGLLEAYAKQTIQGFQLGLEYATEGSNQVAGRPIEVIIEDDQLDPKVAIEKATKLLDKDKVDFLVGTTSSAAALAVLPLAEEYQRVMIVEPAVADSITGKDWNKYIFRTGRSSTMDAIAAALSIEKKNAKIAIYAQDYAFGQDGAAAFKREAEKLGHTIIHEEFTDPQVTDHTAHIQKVMQSGADYVYVVWAGANTPWQQMQDMRLFEKVTPVTGFPDILGLKVMGKAVVGLKGFTVYNYRLPDNDVNRWLVEKHKERYNSEVPDLFTAGGFAAAMAIVQAVEKTGGNTDPETLITAMEGMTFDSPKGLMTFRKEDHQALQEMYVAELIDDPSVDYAVPKLLRTLPPEATEPPIMNRR</sequence>
<evidence type="ECO:0000313" key="6">
    <source>
        <dbReference type="Proteomes" id="UP000244338"/>
    </source>
</evidence>
<dbReference type="Proteomes" id="UP000244338">
    <property type="component" value="Unassembled WGS sequence"/>
</dbReference>
<dbReference type="CDD" id="cd06328">
    <property type="entry name" value="PBP1_SBP-like"/>
    <property type="match status" value="1"/>
</dbReference>
<feature type="compositionally biased region" description="Low complexity" evidence="3">
    <location>
        <begin position="47"/>
        <end position="66"/>
    </location>
</feature>
<comment type="similarity">
    <text evidence="1">Belongs to the leucine-binding protein family.</text>
</comment>
<dbReference type="InterPro" id="IPR028081">
    <property type="entry name" value="Leu-bd"/>
</dbReference>